<keyword evidence="2" id="KW-1185">Reference proteome</keyword>
<dbReference type="Proteomes" id="UP000193689">
    <property type="component" value="Unassembled WGS sequence"/>
</dbReference>
<dbReference type="AlphaFoldDB" id="A0A1Y2DHQ0"/>
<reference evidence="1 2" key="1">
    <citation type="submission" date="2016-07" db="EMBL/GenBank/DDBJ databases">
        <title>Pervasive Adenine N6-methylation of Active Genes in Fungi.</title>
        <authorList>
            <consortium name="DOE Joint Genome Institute"/>
            <person name="Mondo S.J."/>
            <person name="Dannebaum R.O."/>
            <person name="Kuo R.C."/>
            <person name="Labutti K."/>
            <person name="Haridas S."/>
            <person name="Kuo A."/>
            <person name="Salamov A."/>
            <person name="Ahrendt S.R."/>
            <person name="Lipzen A."/>
            <person name="Sullivan W."/>
            <person name="Andreopoulos W.B."/>
            <person name="Clum A."/>
            <person name="Lindquist E."/>
            <person name="Daum C."/>
            <person name="Ramamoorthy G.K."/>
            <person name="Gryganskyi A."/>
            <person name="Culley D."/>
            <person name="Magnuson J.K."/>
            <person name="James T.Y."/>
            <person name="O'Malley M.A."/>
            <person name="Stajich J.E."/>
            <person name="Spatafora J.W."/>
            <person name="Visel A."/>
            <person name="Grigoriev I.V."/>
        </authorList>
    </citation>
    <scope>NUCLEOTIDE SEQUENCE [LARGE SCALE GENOMIC DNA]</scope>
    <source>
        <strain evidence="1 2">CBS 129021</strain>
    </source>
</reference>
<evidence type="ECO:0000313" key="1">
    <source>
        <dbReference type="EMBL" id="ORY58772.1"/>
    </source>
</evidence>
<dbReference type="PANTHER" id="PTHR40129:SF2">
    <property type="entry name" value="KETOPANTOATE REDUCTASE N-TERMINAL DOMAIN-CONTAINING PROTEIN"/>
    <property type="match status" value="1"/>
</dbReference>
<dbReference type="RefSeq" id="XP_040711584.1">
    <property type="nucleotide sequence ID" value="XM_040856695.1"/>
</dbReference>
<name>A0A1Y2DHQ0_9PEZI</name>
<gene>
    <name evidence="1" type="ORF">BCR38DRAFT_352276</name>
</gene>
<evidence type="ECO:0000313" key="2">
    <source>
        <dbReference type="Proteomes" id="UP000193689"/>
    </source>
</evidence>
<sequence length="290" mass="32507">MIKHLSENVELLILGAGWTSTFLIPLLEKEGIPHAATTTTGRDNTIPFRYDPDSEDEMPFKRLPSASTVLITFPLKGKGPSSHLTSLYSKTHPSPEKKPNFIQLGATSIWKAPTWQDESSPYDESSPRAIAEDEFMQVASGAVLDLAGLYGGARQPRNWVDRVVRSKEELRAKGAVHLIHGQDVARAVLALHRDFTPGKRWLLCDLHVYDWWDLVQDWAVTTLRTAEEGAANIEEAELVKQRKLLGWVGELMVEEGVRALPRDTPLLGRVLDGRAFWNNMGIWPVQGRVR</sequence>
<dbReference type="InParanoid" id="A0A1Y2DHQ0"/>
<dbReference type="PANTHER" id="PTHR40129">
    <property type="entry name" value="KETOPANTOATE REDUCTASE N-TERMINAL DOMAIN-CONTAINING PROTEIN"/>
    <property type="match status" value="1"/>
</dbReference>
<proteinExistence type="predicted"/>
<organism evidence="1 2">
    <name type="scientific">Pseudomassariella vexata</name>
    <dbReference type="NCBI Taxonomy" id="1141098"/>
    <lineage>
        <taxon>Eukaryota</taxon>
        <taxon>Fungi</taxon>
        <taxon>Dikarya</taxon>
        <taxon>Ascomycota</taxon>
        <taxon>Pezizomycotina</taxon>
        <taxon>Sordariomycetes</taxon>
        <taxon>Xylariomycetidae</taxon>
        <taxon>Amphisphaeriales</taxon>
        <taxon>Pseudomassariaceae</taxon>
        <taxon>Pseudomassariella</taxon>
    </lineage>
</organism>
<dbReference type="EMBL" id="MCFJ01000015">
    <property type="protein sequence ID" value="ORY58772.1"/>
    <property type="molecule type" value="Genomic_DNA"/>
</dbReference>
<protein>
    <submittedName>
        <fullName evidence="1">Uncharacterized protein</fullName>
    </submittedName>
</protein>
<comment type="caution">
    <text evidence="1">The sequence shown here is derived from an EMBL/GenBank/DDBJ whole genome shotgun (WGS) entry which is preliminary data.</text>
</comment>
<dbReference type="STRING" id="1141098.A0A1Y2DHQ0"/>
<dbReference type="OrthoDB" id="674948at2759"/>
<dbReference type="Gene3D" id="3.40.50.720">
    <property type="entry name" value="NAD(P)-binding Rossmann-like Domain"/>
    <property type="match status" value="1"/>
</dbReference>
<accession>A0A1Y2DHQ0</accession>
<dbReference type="GeneID" id="63772907"/>